<dbReference type="EMBL" id="QSGQ01000012">
    <property type="protein sequence ID" value="RHB35333.1"/>
    <property type="molecule type" value="Genomic_DNA"/>
</dbReference>
<dbReference type="SUPFAM" id="SSF82784">
    <property type="entry name" value="OsmC-like"/>
    <property type="match status" value="1"/>
</dbReference>
<protein>
    <submittedName>
        <fullName evidence="1">OsmC family peroxiredoxin</fullName>
    </submittedName>
</protein>
<sequence>MSRCTHLWKDQKHTVRNKEEFKMVTCVDRKEKYRSVLSNGNVSIECDNPKAYGGAGHEFGPHDFIEAGYAACLNAGTRKICERENISYEEIKITVALDYHDDEKMYIRHKIEIKGVSKEVEADIAAREFQNCLVKKNLSKELIFEPLED</sequence>
<organism evidence="1 2">
    <name type="scientific">Dorea formicigenerans</name>
    <dbReference type="NCBI Taxonomy" id="39486"/>
    <lineage>
        <taxon>Bacteria</taxon>
        <taxon>Bacillati</taxon>
        <taxon>Bacillota</taxon>
        <taxon>Clostridia</taxon>
        <taxon>Lachnospirales</taxon>
        <taxon>Lachnospiraceae</taxon>
        <taxon>Dorea</taxon>
    </lineage>
</organism>
<reference evidence="1 2" key="1">
    <citation type="submission" date="2018-08" db="EMBL/GenBank/DDBJ databases">
        <title>A genome reference for cultivated species of the human gut microbiota.</title>
        <authorList>
            <person name="Zou Y."/>
            <person name="Xue W."/>
            <person name="Luo G."/>
        </authorList>
    </citation>
    <scope>NUCLEOTIDE SEQUENCE [LARGE SCALE GENOMIC DNA]</scope>
    <source>
        <strain evidence="1 2">AM40-15AC</strain>
    </source>
</reference>
<dbReference type="InterPro" id="IPR015946">
    <property type="entry name" value="KH_dom-like_a/b"/>
</dbReference>
<accession>A0A413VP61</accession>
<dbReference type="AlphaFoldDB" id="A0A413VP61"/>
<dbReference type="InterPro" id="IPR003718">
    <property type="entry name" value="OsmC/Ohr_fam"/>
</dbReference>
<dbReference type="Proteomes" id="UP000284883">
    <property type="component" value="Unassembled WGS sequence"/>
</dbReference>
<gene>
    <name evidence="1" type="ORF">DW885_13935</name>
</gene>
<dbReference type="Gene3D" id="3.30.300.20">
    <property type="match status" value="1"/>
</dbReference>
<dbReference type="Pfam" id="PF02566">
    <property type="entry name" value="OsmC"/>
    <property type="match status" value="1"/>
</dbReference>
<comment type="caution">
    <text evidence="1">The sequence shown here is derived from an EMBL/GenBank/DDBJ whole genome shotgun (WGS) entry which is preliminary data.</text>
</comment>
<evidence type="ECO:0000313" key="1">
    <source>
        <dbReference type="EMBL" id="RHB35333.1"/>
    </source>
</evidence>
<proteinExistence type="predicted"/>
<evidence type="ECO:0000313" key="2">
    <source>
        <dbReference type="Proteomes" id="UP000284883"/>
    </source>
</evidence>
<name>A0A413VP61_9FIRM</name>
<dbReference type="InterPro" id="IPR036102">
    <property type="entry name" value="OsmC/Ohrsf"/>
</dbReference>